<dbReference type="Proteomes" id="UP000887159">
    <property type="component" value="Unassembled WGS sequence"/>
</dbReference>
<gene>
    <name evidence="1" type="primary">NCL1_27348</name>
    <name evidence="1" type="ORF">TNCV_28441</name>
</gene>
<protein>
    <submittedName>
        <fullName evidence="1">Uncharacterized protein</fullName>
    </submittedName>
</protein>
<evidence type="ECO:0000313" key="1">
    <source>
        <dbReference type="EMBL" id="GFY36640.1"/>
    </source>
</evidence>
<keyword evidence="2" id="KW-1185">Reference proteome</keyword>
<dbReference type="EMBL" id="BMAU01021437">
    <property type="protein sequence ID" value="GFY36640.1"/>
    <property type="molecule type" value="Genomic_DNA"/>
</dbReference>
<proteinExistence type="predicted"/>
<comment type="caution">
    <text evidence="1">The sequence shown here is derived from an EMBL/GenBank/DDBJ whole genome shotgun (WGS) entry which is preliminary data.</text>
</comment>
<organism evidence="1 2">
    <name type="scientific">Trichonephila clavipes</name>
    <name type="common">Golden silk orbweaver</name>
    <name type="synonym">Nephila clavipes</name>
    <dbReference type="NCBI Taxonomy" id="2585209"/>
    <lineage>
        <taxon>Eukaryota</taxon>
        <taxon>Metazoa</taxon>
        <taxon>Ecdysozoa</taxon>
        <taxon>Arthropoda</taxon>
        <taxon>Chelicerata</taxon>
        <taxon>Arachnida</taxon>
        <taxon>Araneae</taxon>
        <taxon>Araneomorphae</taxon>
        <taxon>Entelegynae</taxon>
        <taxon>Araneoidea</taxon>
        <taxon>Nephilidae</taxon>
        <taxon>Trichonephila</taxon>
    </lineage>
</organism>
<accession>A0A8X6WKY4</accession>
<reference evidence="1" key="1">
    <citation type="submission" date="2020-08" db="EMBL/GenBank/DDBJ databases">
        <title>Multicomponent nature underlies the extraordinary mechanical properties of spider dragline silk.</title>
        <authorList>
            <person name="Kono N."/>
            <person name="Nakamura H."/>
            <person name="Mori M."/>
            <person name="Yoshida Y."/>
            <person name="Ohtoshi R."/>
            <person name="Malay A.D."/>
            <person name="Moran D.A.P."/>
            <person name="Tomita M."/>
            <person name="Numata K."/>
            <person name="Arakawa K."/>
        </authorList>
    </citation>
    <scope>NUCLEOTIDE SEQUENCE</scope>
</reference>
<sequence>MFGSRSLQLDERRQASTRSFEAWILTFRKVFSESESSYWLLKSEDNGSGKMAAHVGGKLLEKAPTSKDAGLTPPAEGVPNISKYPGHLPDFVCYDGNPRNQGLGGVDGACVNKTLHMALEKEVWAGVVRLTNVKIGEIGNVVEEAVNLTRQINLEVDINDFEELLDPHSQELTIHELIEMHEQEQDI</sequence>
<evidence type="ECO:0000313" key="2">
    <source>
        <dbReference type="Proteomes" id="UP000887159"/>
    </source>
</evidence>
<dbReference type="AlphaFoldDB" id="A0A8X6WKY4"/>
<name>A0A8X6WKY4_TRICX</name>